<proteinExistence type="predicted"/>
<name>A0ABX5QGQ5_9MICO</name>
<dbReference type="EMBL" id="CP035037">
    <property type="protein sequence ID" value="QAB18206.1"/>
    <property type="molecule type" value="Genomic_DNA"/>
</dbReference>
<organism evidence="1 2">
    <name type="scientific">Leucobacter muris</name>
    <dbReference type="NCBI Taxonomy" id="1935379"/>
    <lineage>
        <taxon>Bacteria</taxon>
        <taxon>Bacillati</taxon>
        <taxon>Actinomycetota</taxon>
        <taxon>Actinomycetes</taxon>
        <taxon>Micrococcales</taxon>
        <taxon>Microbacteriaceae</taxon>
        <taxon>Leucobacter</taxon>
    </lineage>
</organism>
<evidence type="ECO:0000313" key="2">
    <source>
        <dbReference type="Proteomes" id="UP000285768"/>
    </source>
</evidence>
<dbReference type="PANTHER" id="PTHR37315">
    <property type="entry name" value="UPF0311 PROTEIN BLR7842"/>
    <property type="match status" value="1"/>
</dbReference>
<dbReference type="Gene3D" id="2.40.160.20">
    <property type="match status" value="1"/>
</dbReference>
<evidence type="ECO:0000313" key="1">
    <source>
        <dbReference type="EMBL" id="QAB18206.1"/>
    </source>
</evidence>
<sequence>MNDGAGIAPGSAPSLIPVCEVVVELGEPLDFGPTRDGARRFTPIVGGELRGMPGADAGEAVRGLRAAILPGGGDRQLLRAPRPGPGADAAPTVEIDARYDARTADGALIGVHAIGIRRVLSGESGRSGSTPPRVYFRVMLRLETAEPSLAELQEALFIADGVREADRVRHTVYRVG</sequence>
<dbReference type="InterPro" id="IPR020915">
    <property type="entry name" value="UPF0311"/>
</dbReference>
<protein>
    <submittedName>
        <fullName evidence="1">DUF3237 domain-containing protein</fullName>
    </submittedName>
</protein>
<dbReference type="PANTHER" id="PTHR37315:SF1">
    <property type="entry name" value="UPF0311 PROTEIN BLR7842"/>
    <property type="match status" value="1"/>
</dbReference>
<dbReference type="RefSeq" id="WP_128387127.1">
    <property type="nucleotide sequence ID" value="NZ_CP035037.1"/>
</dbReference>
<accession>A0ABX5QGQ5</accession>
<dbReference type="Pfam" id="PF11578">
    <property type="entry name" value="DUF3237"/>
    <property type="match status" value="1"/>
</dbReference>
<keyword evidence="2" id="KW-1185">Reference proteome</keyword>
<gene>
    <name evidence="1" type="ORF">Leucomu_09985</name>
</gene>
<dbReference type="Proteomes" id="UP000285768">
    <property type="component" value="Chromosome"/>
</dbReference>
<reference evidence="1 2" key="1">
    <citation type="submission" date="2019-01" db="EMBL/GenBank/DDBJ databases">
        <title>Leucobacter muris sp. nov. isolated from the nose of a laboratory mouse.</title>
        <authorList>
            <person name="Benga L."/>
            <person name="Sproeer C."/>
            <person name="Schumann P."/>
            <person name="Verbarg S."/>
            <person name="Bunk B."/>
            <person name="Engelhardt E."/>
            <person name="Benten P.M."/>
            <person name="Sager M."/>
        </authorList>
    </citation>
    <scope>NUCLEOTIDE SEQUENCE [LARGE SCALE GENOMIC DNA]</scope>
    <source>
        <strain evidence="1 2">DSM 101948</strain>
    </source>
</reference>